<dbReference type="InterPro" id="IPR006119">
    <property type="entry name" value="Resolv_N"/>
</dbReference>
<reference evidence="6" key="1">
    <citation type="submission" date="2020-08" db="EMBL/GenBank/DDBJ databases">
        <title>Genome public.</title>
        <authorList>
            <person name="Liu C."/>
            <person name="Sun Q."/>
        </authorList>
    </citation>
    <scope>NUCLEOTIDE SEQUENCE</scope>
    <source>
        <strain evidence="6">NSJ-32</strain>
    </source>
</reference>
<dbReference type="AlphaFoldDB" id="A0A926DVN3"/>
<feature type="active site" description="O-(5'-phospho-DNA)-serine intermediate" evidence="4">
    <location>
        <position position="10"/>
    </location>
</feature>
<evidence type="ECO:0000256" key="3">
    <source>
        <dbReference type="ARBA" id="ARBA00023172"/>
    </source>
</evidence>
<dbReference type="InterPro" id="IPR006118">
    <property type="entry name" value="Recombinase_CS"/>
</dbReference>
<evidence type="ECO:0000256" key="4">
    <source>
        <dbReference type="PIRSR" id="PIRSR606118-50"/>
    </source>
</evidence>
<dbReference type="GO" id="GO:0000150">
    <property type="term" value="F:DNA strand exchange activity"/>
    <property type="evidence" value="ECO:0007669"/>
    <property type="project" value="InterPro"/>
</dbReference>
<organism evidence="6 7">
    <name type="scientific">Bianquea renquensis</name>
    <dbReference type="NCBI Taxonomy" id="2763661"/>
    <lineage>
        <taxon>Bacteria</taxon>
        <taxon>Bacillati</taxon>
        <taxon>Bacillota</taxon>
        <taxon>Clostridia</taxon>
        <taxon>Eubacteriales</taxon>
        <taxon>Bianqueaceae</taxon>
        <taxon>Bianquea</taxon>
    </lineage>
</organism>
<dbReference type="PROSITE" id="PS00398">
    <property type="entry name" value="RECOMBINASES_2"/>
    <property type="match status" value="1"/>
</dbReference>
<feature type="domain" description="Resolvase/invertase-type recombinase catalytic" evidence="5">
    <location>
        <begin position="2"/>
        <end position="147"/>
    </location>
</feature>
<keyword evidence="7" id="KW-1185">Reference proteome</keyword>
<gene>
    <name evidence="6" type="ORF">H8730_11915</name>
</gene>
<dbReference type="PANTHER" id="PTHR30461">
    <property type="entry name" value="DNA-INVERTASE FROM LAMBDOID PROPHAGE"/>
    <property type="match status" value="1"/>
</dbReference>
<dbReference type="EMBL" id="JACRSQ010000018">
    <property type="protein sequence ID" value="MBC8544244.1"/>
    <property type="molecule type" value="Genomic_DNA"/>
</dbReference>
<keyword evidence="1" id="KW-0229">DNA integration</keyword>
<evidence type="ECO:0000313" key="6">
    <source>
        <dbReference type="EMBL" id="MBC8544244.1"/>
    </source>
</evidence>
<dbReference type="Gene3D" id="3.40.50.1390">
    <property type="entry name" value="Resolvase, N-terminal catalytic domain"/>
    <property type="match status" value="1"/>
</dbReference>
<sequence length="211" mass="24734">MEKYGYIRVSAKDQNPERQFIALQEYQIQQRNIYVDRMSGSNFLRPQYRKMLLRLKRGDLMIIKSIDRLGRNYGEILEQWRTITKEIGANIRVLDMPLLNTDSCHADLTGIFISDLVLQILAYVAETERCFIKQRQAEGIAAAKARGVKFGSKRAELPEAFERYYERWSQGHISLRDAATELHMSHSTFYRRCQEIKCQKEIQDKENCCKG</sequence>
<name>A0A926DVN3_9FIRM</name>
<dbReference type="Pfam" id="PF00239">
    <property type="entry name" value="Resolvase"/>
    <property type="match status" value="1"/>
</dbReference>
<comment type="caution">
    <text evidence="6">The sequence shown here is derived from an EMBL/GenBank/DDBJ whole genome shotgun (WGS) entry which is preliminary data.</text>
</comment>
<proteinExistence type="predicted"/>
<evidence type="ECO:0000259" key="5">
    <source>
        <dbReference type="PROSITE" id="PS51736"/>
    </source>
</evidence>
<evidence type="ECO:0000256" key="2">
    <source>
        <dbReference type="ARBA" id="ARBA00023125"/>
    </source>
</evidence>
<dbReference type="SUPFAM" id="SSF53041">
    <property type="entry name" value="Resolvase-like"/>
    <property type="match status" value="1"/>
</dbReference>
<dbReference type="InterPro" id="IPR050639">
    <property type="entry name" value="SSR_resolvase"/>
</dbReference>
<dbReference type="GO" id="GO:0003677">
    <property type="term" value="F:DNA binding"/>
    <property type="evidence" value="ECO:0007669"/>
    <property type="project" value="UniProtKB-KW"/>
</dbReference>
<keyword evidence="2" id="KW-0238">DNA-binding</keyword>
<dbReference type="GO" id="GO:0015074">
    <property type="term" value="P:DNA integration"/>
    <property type="evidence" value="ECO:0007669"/>
    <property type="project" value="UniProtKB-KW"/>
</dbReference>
<evidence type="ECO:0000313" key="7">
    <source>
        <dbReference type="Proteomes" id="UP000657006"/>
    </source>
</evidence>
<dbReference type="RefSeq" id="WP_177717231.1">
    <property type="nucleotide sequence ID" value="NZ_JACRSQ010000018.1"/>
</dbReference>
<evidence type="ECO:0000256" key="1">
    <source>
        <dbReference type="ARBA" id="ARBA00022908"/>
    </source>
</evidence>
<dbReference type="CDD" id="cd03768">
    <property type="entry name" value="SR_ResInv"/>
    <property type="match status" value="1"/>
</dbReference>
<dbReference type="Proteomes" id="UP000657006">
    <property type="component" value="Unassembled WGS sequence"/>
</dbReference>
<protein>
    <submittedName>
        <fullName evidence="6">Recombinase family protein</fullName>
    </submittedName>
</protein>
<dbReference type="InterPro" id="IPR036162">
    <property type="entry name" value="Resolvase-like_N_sf"/>
</dbReference>
<dbReference type="PANTHER" id="PTHR30461:SF2">
    <property type="entry name" value="SERINE RECOMBINASE PINE-RELATED"/>
    <property type="match status" value="1"/>
</dbReference>
<accession>A0A926DVN3</accession>
<keyword evidence="3" id="KW-0233">DNA recombination</keyword>
<dbReference type="PROSITE" id="PS51736">
    <property type="entry name" value="RECOMBINASES_3"/>
    <property type="match status" value="1"/>
</dbReference>
<dbReference type="SMART" id="SM00857">
    <property type="entry name" value="Resolvase"/>
    <property type="match status" value="1"/>
</dbReference>